<dbReference type="Proteomes" id="UP000887013">
    <property type="component" value="Unassembled WGS sequence"/>
</dbReference>
<evidence type="ECO:0000256" key="1">
    <source>
        <dbReference type="SAM" id="Phobius"/>
    </source>
</evidence>
<reference evidence="2" key="1">
    <citation type="submission" date="2020-08" db="EMBL/GenBank/DDBJ databases">
        <title>Multicomponent nature underlies the extraordinary mechanical properties of spider dragline silk.</title>
        <authorList>
            <person name="Kono N."/>
            <person name="Nakamura H."/>
            <person name="Mori M."/>
            <person name="Yoshida Y."/>
            <person name="Ohtoshi R."/>
            <person name="Malay A.D."/>
            <person name="Moran D.A.P."/>
            <person name="Tomita M."/>
            <person name="Numata K."/>
            <person name="Arakawa K."/>
        </authorList>
    </citation>
    <scope>NUCLEOTIDE SEQUENCE</scope>
</reference>
<keyword evidence="1" id="KW-0472">Membrane</keyword>
<dbReference type="EMBL" id="BMAW01076656">
    <property type="protein sequence ID" value="GFU02516.1"/>
    <property type="molecule type" value="Genomic_DNA"/>
</dbReference>
<proteinExistence type="predicted"/>
<dbReference type="AlphaFoldDB" id="A0A8X6Q2N1"/>
<protein>
    <submittedName>
        <fullName evidence="2">Uncharacterized protein</fullName>
    </submittedName>
</protein>
<sequence>MRLRVPAGAERWTAKQNTRVVLGFTVYKWRLLCDGTRCVGSVALLYYMVGRLKGCTFLFLPVWLMDLLVLVIGALILVFTVLIFCRKPHALTTRICCLVSQLEFYSTYPYSENNRLVHH</sequence>
<organism evidence="2 3">
    <name type="scientific">Nephila pilipes</name>
    <name type="common">Giant wood spider</name>
    <name type="synonym">Nephila maculata</name>
    <dbReference type="NCBI Taxonomy" id="299642"/>
    <lineage>
        <taxon>Eukaryota</taxon>
        <taxon>Metazoa</taxon>
        <taxon>Ecdysozoa</taxon>
        <taxon>Arthropoda</taxon>
        <taxon>Chelicerata</taxon>
        <taxon>Arachnida</taxon>
        <taxon>Araneae</taxon>
        <taxon>Araneomorphae</taxon>
        <taxon>Entelegynae</taxon>
        <taxon>Araneoidea</taxon>
        <taxon>Nephilidae</taxon>
        <taxon>Nephila</taxon>
    </lineage>
</organism>
<accession>A0A8X6Q2N1</accession>
<gene>
    <name evidence="2" type="ORF">NPIL_623461</name>
</gene>
<keyword evidence="3" id="KW-1185">Reference proteome</keyword>
<evidence type="ECO:0000313" key="2">
    <source>
        <dbReference type="EMBL" id="GFU02516.1"/>
    </source>
</evidence>
<keyword evidence="1" id="KW-0812">Transmembrane</keyword>
<keyword evidence="1" id="KW-1133">Transmembrane helix</keyword>
<feature type="transmembrane region" description="Helical" evidence="1">
    <location>
        <begin position="62"/>
        <end position="85"/>
    </location>
</feature>
<evidence type="ECO:0000313" key="3">
    <source>
        <dbReference type="Proteomes" id="UP000887013"/>
    </source>
</evidence>
<name>A0A8X6Q2N1_NEPPI</name>
<comment type="caution">
    <text evidence="2">The sequence shown here is derived from an EMBL/GenBank/DDBJ whole genome shotgun (WGS) entry which is preliminary data.</text>
</comment>